<evidence type="ECO:0000256" key="15">
    <source>
        <dbReference type="HAMAP-Rule" id="MF_00103"/>
    </source>
</evidence>
<dbReference type="GO" id="GO:0008534">
    <property type="term" value="F:oxidized purine nucleobase lesion DNA N-glycosylase activity"/>
    <property type="evidence" value="ECO:0007669"/>
    <property type="project" value="UniProtKB-EC"/>
</dbReference>
<dbReference type="EMBL" id="JBHRYN010000007">
    <property type="protein sequence ID" value="MFC3700938.1"/>
    <property type="molecule type" value="Genomic_DNA"/>
</dbReference>
<feature type="binding site" evidence="15">
    <location>
        <position position="110"/>
    </location>
    <ligand>
        <name>DNA</name>
        <dbReference type="ChEBI" id="CHEBI:16991"/>
    </ligand>
</feature>
<dbReference type="NCBIfam" id="NF002211">
    <property type="entry name" value="PRK01103.1"/>
    <property type="match status" value="1"/>
</dbReference>
<keyword evidence="10 15" id="KW-0234">DNA repair</keyword>
<dbReference type="EC" id="3.2.2.23" evidence="15"/>
<evidence type="ECO:0000256" key="13">
    <source>
        <dbReference type="ARBA" id="ARBA00023295"/>
    </source>
</evidence>
<dbReference type="SMART" id="SM01232">
    <property type="entry name" value="H2TH"/>
    <property type="match status" value="1"/>
</dbReference>
<evidence type="ECO:0000256" key="9">
    <source>
        <dbReference type="ARBA" id="ARBA00023125"/>
    </source>
</evidence>
<gene>
    <name evidence="15 18" type="primary">mutM</name>
    <name evidence="15" type="synonym">fpg</name>
    <name evidence="18" type="ORF">ACFOND_04725</name>
</gene>
<dbReference type="GO" id="GO:0140078">
    <property type="term" value="F:class I DNA-(apurinic or apyrimidinic site) endonuclease activity"/>
    <property type="evidence" value="ECO:0007669"/>
    <property type="project" value="UniProtKB-EC"/>
</dbReference>
<dbReference type="SUPFAM" id="SSF81624">
    <property type="entry name" value="N-terminal domain of MutM-like DNA repair proteins"/>
    <property type="match status" value="1"/>
</dbReference>
<dbReference type="InterPro" id="IPR010663">
    <property type="entry name" value="Znf_FPG/IleRS"/>
</dbReference>
<keyword evidence="11 15" id="KW-0456">Lyase</keyword>
<comment type="similarity">
    <text evidence="2 15">Belongs to the FPG family.</text>
</comment>
<evidence type="ECO:0000259" key="16">
    <source>
        <dbReference type="PROSITE" id="PS51066"/>
    </source>
</evidence>
<keyword evidence="8 15" id="KW-0862">Zinc</keyword>
<comment type="caution">
    <text evidence="18">The sequence shown here is derived from an EMBL/GenBank/DDBJ whole genome shotgun (WGS) entry which is preliminary data.</text>
</comment>
<evidence type="ECO:0000256" key="6">
    <source>
        <dbReference type="ARBA" id="ARBA00022771"/>
    </source>
</evidence>
<dbReference type="SUPFAM" id="SSF46946">
    <property type="entry name" value="S13-like H2TH domain"/>
    <property type="match status" value="1"/>
</dbReference>
<comment type="catalytic activity">
    <reaction evidence="1 15">
        <text>Hydrolysis of DNA containing ring-opened 7-methylguanine residues, releasing 2,6-diamino-4-hydroxy-5-(N-methyl)formamidopyrimidine.</text>
        <dbReference type="EC" id="3.2.2.23"/>
    </reaction>
</comment>
<comment type="function">
    <text evidence="15">Involved in base excision repair of DNA damaged by oxidation or by mutagenic agents. Acts as DNA glycosylase that recognizes and removes damaged bases. Has a preference for oxidized purines, such as 7,8-dihydro-8-oxoguanine (8-oxoG). Has AP (apurinic/apyrimidinic) lyase activity and introduces nicks in the DNA strand. Cleaves the DNA backbone by beta-delta elimination to generate a single-strand break at the site of the removed base with both 3'- and 5'-phosphates.</text>
</comment>
<evidence type="ECO:0000256" key="3">
    <source>
        <dbReference type="ARBA" id="ARBA00011245"/>
    </source>
</evidence>
<keyword evidence="5 15" id="KW-0227">DNA damage</keyword>
<feature type="domain" description="FPG-type" evidence="16">
    <location>
        <begin position="237"/>
        <end position="271"/>
    </location>
</feature>
<feature type="active site" description="Proton donor" evidence="15">
    <location>
        <position position="3"/>
    </location>
</feature>
<name>A0ABV7WR81_9GAMM</name>
<dbReference type="InterPro" id="IPR015886">
    <property type="entry name" value="H2TH_FPG"/>
</dbReference>
<evidence type="ECO:0000256" key="14">
    <source>
        <dbReference type="ARBA" id="ARBA00044632"/>
    </source>
</evidence>
<evidence type="ECO:0000256" key="7">
    <source>
        <dbReference type="ARBA" id="ARBA00022801"/>
    </source>
</evidence>
<feature type="active site" description="Proton donor; for beta-elimination activity" evidence="15">
    <location>
        <position position="58"/>
    </location>
</feature>
<feature type="active site" description="Proton donor; for delta-elimination activity" evidence="15">
    <location>
        <position position="261"/>
    </location>
</feature>
<accession>A0ABV7WR81</accession>
<dbReference type="Pfam" id="PF01149">
    <property type="entry name" value="Fapy_DNA_glyco"/>
    <property type="match status" value="1"/>
</dbReference>
<dbReference type="Proteomes" id="UP001595710">
    <property type="component" value="Unassembled WGS sequence"/>
</dbReference>
<dbReference type="SMART" id="SM00898">
    <property type="entry name" value="Fapy_DNA_glyco"/>
    <property type="match status" value="1"/>
</dbReference>
<feature type="domain" description="Formamidopyrimidine-DNA glycosylase catalytic" evidence="17">
    <location>
        <begin position="2"/>
        <end position="113"/>
    </location>
</feature>
<evidence type="ECO:0000256" key="10">
    <source>
        <dbReference type="ARBA" id="ARBA00023204"/>
    </source>
</evidence>
<evidence type="ECO:0000259" key="17">
    <source>
        <dbReference type="PROSITE" id="PS51068"/>
    </source>
</evidence>
<organism evidence="18 19">
    <name type="scientific">Reinekea marina</name>
    <dbReference type="NCBI Taxonomy" id="1310421"/>
    <lineage>
        <taxon>Bacteria</taxon>
        <taxon>Pseudomonadati</taxon>
        <taxon>Pseudomonadota</taxon>
        <taxon>Gammaproteobacteria</taxon>
        <taxon>Oceanospirillales</taxon>
        <taxon>Saccharospirillaceae</taxon>
        <taxon>Reinekea</taxon>
    </lineage>
</organism>
<feature type="binding site" evidence="15">
    <location>
        <position position="91"/>
    </location>
    <ligand>
        <name>DNA</name>
        <dbReference type="ChEBI" id="CHEBI:16991"/>
    </ligand>
</feature>
<dbReference type="RefSeq" id="WP_290280366.1">
    <property type="nucleotide sequence ID" value="NZ_JAUFQI010000001.1"/>
</dbReference>
<comment type="subunit">
    <text evidence="3 15">Monomer.</text>
</comment>
<proteinExistence type="inferred from homology"/>
<comment type="cofactor">
    <cofactor evidence="15">
        <name>Zn(2+)</name>
        <dbReference type="ChEBI" id="CHEBI:29105"/>
    </cofactor>
    <text evidence="15">Binds 1 zinc ion per subunit.</text>
</comment>
<keyword evidence="9 15" id="KW-0238">DNA-binding</keyword>
<dbReference type="HAMAP" id="MF_00103">
    <property type="entry name" value="Fapy_DNA_glycosyl"/>
    <property type="match status" value="1"/>
</dbReference>
<sequence length="273" mass="30984">MPELPEVETTRRGIEPHVIGRSISRITIRDKRLRWPIPDSLPAWAEDQTIVRVERRSKYLLLVLERGTVLVHLGMSGSLRVLLDDPTPTKHDHVDVELDNGIRLRYNDPRRFGAWLYTEQPVNEHSLIEKLGPEPLTDAFNFDYFYPLTRKRKTKIKTFIMDAHIVVGVGNIYANEALFLSGINPHKLAGKITKAETTLLISNIKKVLARAIDQGGTTLKDFVGGDGKPGYFAQSLNVYGRTGLPCFQCESLIKEMRTNNRGTFYCSHCQPSR</sequence>
<protein>
    <recommendedName>
        <fullName evidence="15">Formamidopyrimidine-DNA glycosylase</fullName>
        <shortName evidence="15">Fapy-DNA glycosylase</shortName>
        <ecNumber evidence="15">3.2.2.23</ecNumber>
    </recommendedName>
    <alternativeName>
        <fullName evidence="15">DNA-(apurinic or apyrimidinic site) lyase MutM</fullName>
        <shortName evidence="15">AP lyase MutM</shortName>
        <ecNumber evidence="15">4.2.99.18</ecNumber>
    </alternativeName>
</protein>
<dbReference type="Pfam" id="PF06831">
    <property type="entry name" value="H2TH"/>
    <property type="match status" value="1"/>
</dbReference>
<reference evidence="19" key="1">
    <citation type="journal article" date="2019" name="Int. J. Syst. Evol. Microbiol.">
        <title>The Global Catalogue of Microorganisms (GCM) 10K type strain sequencing project: providing services to taxonomists for standard genome sequencing and annotation.</title>
        <authorList>
            <consortium name="The Broad Institute Genomics Platform"/>
            <consortium name="The Broad Institute Genome Sequencing Center for Infectious Disease"/>
            <person name="Wu L."/>
            <person name="Ma J."/>
        </authorList>
    </citation>
    <scope>NUCLEOTIDE SEQUENCE [LARGE SCALE GENOMIC DNA]</scope>
    <source>
        <strain evidence="19">CECT 8288</strain>
    </source>
</reference>
<dbReference type="CDD" id="cd08966">
    <property type="entry name" value="EcFpg-like_N"/>
    <property type="match status" value="1"/>
</dbReference>
<dbReference type="InterPro" id="IPR020629">
    <property type="entry name" value="FPG_Glyclase"/>
</dbReference>
<dbReference type="Pfam" id="PF06827">
    <property type="entry name" value="zf-FPG_IleRS"/>
    <property type="match status" value="1"/>
</dbReference>
<keyword evidence="19" id="KW-1185">Reference proteome</keyword>
<dbReference type="InterPro" id="IPR012319">
    <property type="entry name" value="FPG_cat"/>
</dbReference>
<evidence type="ECO:0000256" key="12">
    <source>
        <dbReference type="ARBA" id="ARBA00023268"/>
    </source>
</evidence>
<evidence type="ECO:0000256" key="2">
    <source>
        <dbReference type="ARBA" id="ARBA00009409"/>
    </source>
</evidence>
<dbReference type="PANTHER" id="PTHR22993">
    <property type="entry name" value="FORMAMIDOPYRIMIDINE-DNA GLYCOSYLASE"/>
    <property type="match status" value="1"/>
</dbReference>
<comment type="catalytic activity">
    <reaction evidence="14 15">
        <text>2'-deoxyribonucleotide-(2'-deoxyribose 5'-phosphate)-2'-deoxyribonucleotide-DNA = a 3'-end 2'-deoxyribonucleotide-(2,3-dehydro-2,3-deoxyribose 5'-phosphate)-DNA + a 5'-end 5'-phospho-2'-deoxyribonucleoside-DNA + H(+)</text>
        <dbReference type="Rhea" id="RHEA:66592"/>
        <dbReference type="Rhea" id="RHEA-COMP:13180"/>
        <dbReference type="Rhea" id="RHEA-COMP:16897"/>
        <dbReference type="Rhea" id="RHEA-COMP:17067"/>
        <dbReference type="ChEBI" id="CHEBI:15378"/>
        <dbReference type="ChEBI" id="CHEBI:136412"/>
        <dbReference type="ChEBI" id="CHEBI:157695"/>
        <dbReference type="ChEBI" id="CHEBI:167181"/>
        <dbReference type="EC" id="4.2.99.18"/>
    </reaction>
</comment>
<keyword evidence="12 15" id="KW-0511">Multifunctional enzyme</keyword>
<dbReference type="InterPro" id="IPR035937">
    <property type="entry name" value="FPG_N"/>
</dbReference>
<keyword evidence="7 15" id="KW-0378">Hydrolase</keyword>
<dbReference type="EC" id="4.2.99.18" evidence="15"/>
<dbReference type="SUPFAM" id="SSF57716">
    <property type="entry name" value="Glucocorticoid receptor-like (DNA-binding domain)"/>
    <property type="match status" value="1"/>
</dbReference>
<evidence type="ECO:0000313" key="18">
    <source>
        <dbReference type="EMBL" id="MFC3700938.1"/>
    </source>
</evidence>
<dbReference type="InterPro" id="IPR010979">
    <property type="entry name" value="Ribosomal_uS13-like_H2TH"/>
</dbReference>
<feature type="binding site" evidence="15">
    <location>
        <position position="152"/>
    </location>
    <ligand>
        <name>DNA</name>
        <dbReference type="ChEBI" id="CHEBI:16991"/>
    </ligand>
</feature>
<dbReference type="PANTHER" id="PTHR22993:SF9">
    <property type="entry name" value="FORMAMIDOPYRIMIDINE-DNA GLYCOSYLASE"/>
    <property type="match status" value="1"/>
</dbReference>
<dbReference type="PROSITE" id="PS51066">
    <property type="entry name" value="ZF_FPG_2"/>
    <property type="match status" value="1"/>
</dbReference>
<evidence type="ECO:0000256" key="5">
    <source>
        <dbReference type="ARBA" id="ARBA00022763"/>
    </source>
</evidence>
<dbReference type="Gene3D" id="1.10.8.50">
    <property type="match status" value="1"/>
</dbReference>
<dbReference type="InterPro" id="IPR000214">
    <property type="entry name" value="Znf_DNA_glyclase/AP_lyase"/>
</dbReference>
<dbReference type="NCBIfam" id="TIGR00577">
    <property type="entry name" value="fpg"/>
    <property type="match status" value="1"/>
</dbReference>
<dbReference type="PROSITE" id="PS51068">
    <property type="entry name" value="FPG_CAT"/>
    <property type="match status" value="1"/>
</dbReference>
<evidence type="ECO:0000256" key="8">
    <source>
        <dbReference type="ARBA" id="ARBA00022833"/>
    </source>
</evidence>
<feature type="active site" description="Schiff-base intermediate with DNA" evidence="15">
    <location>
        <position position="2"/>
    </location>
</feature>
<keyword evidence="4 15" id="KW-0479">Metal-binding</keyword>
<dbReference type="Gene3D" id="3.20.190.10">
    <property type="entry name" value="MutM-like, N-terminal"/>
    <property type="match status" value="1"/>
</dbReference>
<evidence type="ECO:0000256" key="1">
    <source>
        <dbReference type="ARBA" id="ARBA00001668"/>
    </source>
</evidence>
<evidence type="ECO:0000313" key="19">
    <source>
        <dbReference type="Proteomes" id="UP001595710"/>
    </source>
</evidence>
<keyword evidence="6 15" id="KW-0863">Zinc-finger</keyword>
<keyword evidence="13 15" id="KW-0326">Glycosidase</keyword>
<evidence type="ECO:0000256" key="11">
    <source>
        <dbReference type="ARBA" id="ARBA00023239"/>
    </source>
</evidence>
<evidence type="ECO:0000256" key="4">
    <source>
        <dbReference type="ARBA" id="ARBA00022723"/>
    </source>
</evidence>